<dbReference type="Proteomes" id="UP001292084">
    <property type="component" value="Unassembled WGS sequence"/>
</dbReference>
<sequence>MKRAWSKKIIGVGINVKGDGIIAIADRYKQSYLAAGRIINLVMELTIKVIDISQKVSEIAPRPPYL</sequence>
<keyword evidence="2" id="KW-1185">Reference proteome</keyword>
<evidence type="ECO:0000313" key="1">
    <source>
        <dbReference type="EMBL" id="MDZ5711258.1"/>
    </source>
</evidence>
<dbReference type="EMBL" id="JAXQNN010000001">
    <property type="protein sequence ID" value="MDZ5711258.1"/>
    <property type="molecule type" value="Genomic_DNA"/>
</dbReference>
<proteinExistence type="predicted"/>
<evidence type="ECO:0000313" key="2">
    <source>
        <dbReference type="Proteomes" id="UP001292084"/>
    </source>
</evidence>
<comment type="caution">
    <text evidence="1">The sequence shown here is derived from an EMBL/GenBank/DDBJ whole genome shotgun (WGS) entry which is preliminary data.</text>
</comment>
<reference evidence="1 2" key="1">
    <citation type="submission" date="2023-12" db="EMBL/GenBank/DDBJ databases">
        <title>Jeotgalibacillus haloalkaliphilus sp. nov., a novel salt-tolerant bacteria, isolated from the estuary of the Fenhe River into the Yellow River.</title>
        <authorList>
            <person name="Li Y."/>
        </authorList>
    </citation>
    <scope>NUCLEOTIDE SEQUENCE [LARGE SCALE GENOMIC DNA]</scope>
    <source>
        <strain evidence="1 2">HH7-29</strain>
    </source>
</reference>
<accession>A0ABU5KJ60</accession>
<organism evidence="1 2">
    <name type="scientific">Jeotgalibacillus haloalkalitolerans</name>
    <dbReference type="NCBI Taxonomy" id="3104292"/>
    <lineage>
        <taxon>Bacteria</taxon>
        <taxon>Bacillati</taxon>
        <taxon>Bacillota</taxon>
        <taxon>Bacilli</taxon>
        <taxon>Bacillales</taxon>
        <taxon>Caryophanaceae</taxon>
        <taxon>Jeotgalibacillus</taxon>
    </lineage>
</organism>
<protein>
    <submittedName>
        <fullName evidence="1">Uncharacterized protein</fullName>
    </submittedName>
</protein>
<gene>
    <name evidence="1" type="ORF">UFB30_03440</name>
</gene>
<name>A0ABU5KJ60_9BACL</name>